<sequence length="362" mass="40118">MATTTTTTSSTSSSFSHPLAESENLCEADERANEADEDSCAEENKHYQGSRPVDSDLQLSQTQQQQQKPSSKPRSHFLHARNRRQQLSGDVLLLRETPPDDSAVFSRQAVVKQPPSAGHDADVESDFYDMESKGGYDVEKNGTAGNGLLTGDATDDVLPGVVLPVRKTIRIVKKRKHLSCQPLETISCLRKRSNSLSPDFCFSKLNAAMEGASKTVLSLNGRPKQFSLSPPPEDVLKYFKEAKFRGVPDPEVFAEYFEQPNHSPTEVLDPDHQKRQPSACTKLVKKTANACEIPEGSKQSREKLQQLPLKKAEFRSERSVRQHAALPKALIKLESNDQLVGAVKADYQPGRTALQKYVTRSL</sequence>
<feature type="region of interest" description="Disordered" evidence="1">
    <location>
        <begin position="1"/>
        <end position="83"/>
    </location>
</feature>
<gene>
    <name evidence="2" type="ORF">DILT_LOCUS10220</name>
</gene>
<dbReference type="EMBL" id="UYRU01059116">
    <property type="protein sequence ID" value="VDN14389.1"/>
    <property type="molecule type" value="Genomic_DNA"/>
</dbReference>
<feature type="compositionally biased region" description="Low complexity" evidence="1">
    <location>
        <begin position="55"/>
        <end position="70"/>
    </location>
</feature>
<dbReference type="AlphaFoldDB" id="A0A3P7P0K5"/>
<name>A0A3P7P0K5_DIBLA</name>
<proteinExistence type="predicted"/>
<evidence type="ECO:0000313" key="2">
    <source>
        <dbReference type="EMBL" id="VDN14389.1"/>
    </source>
</evidence>
<feature type="compositionally biased region" description="Low complexity" evidence="1">
    <location>
        <begin position="1"/>
        <end position="14"/>
    </location>
</feature>
<accession>A0A3P7P0K5</accession>
<keyword evidence="3" id="KW-1185">Reference proteome</keyword>
<dbReference type="OrthoDB" id="10066656at2759"/>
<reference evidence="2 3" key="1">
    <citation type="submission" date="2018-11" db="EMBL/GenBank/DDBJ databases">
        <authorList>
            <consortium name="Pathogen Informatics"/>
        </authorList>
    </citation>
    <scope>NUCLEOTIDE SEQUENCE [LARGE SCALE GENOMIC DNA]</scope>
</reference>
<protein>
    <submittedName>
        <fullName evidence="2">Uncharacterized protein</fullName>
    </submittedName>
</protein>
<dbReference type="Proteomes" id="UP000281553">
    <property type="component" value="Unassembled WGS sequence"/>
</dbReference>
<evidence type="ECO:0000313" key="3">
    <source>
        <dbReference type="Proteomes" id="UP000281553"/>
    </source>
</evidence>
<evidence type="ECO:0000256" key="1">
    <source>
        <dbReference type="SAM" id="MobiDB-lite"/>
    </source>
</evidence>
<organism evidence="2 3">
    <name type="scientific">Dibothriocephalus latus</name>
    <name type="common">Fish tapeworm</name>
    <name type="synonym">Diphyllobothrium latum</name>
    <dbReference type="NCBI Taxonomy" id="60516"/>
    <lineage>
        <taxon>Eukaryota</taxon>
        <taxon>Metazoa</taxon>
        <taxon>Spiralia</taxon>
        <taxon>Lophotrochozoa</taxon>
        <taxon>Platyhelminthes</taxon>
        <taxon>Cestoda</taxon>
        <taxon>Eucestoda</taxon>
        <taxon>Diphyllobothriidea</taxon>
        <taxon>Diphyllobothriidae</taxon>
        <taxon>Dibothriocephalus</taxon>
    </lineage>
</organism>
<feature type="compositionally biased region" description="Basic residues" evidence="1">
    <location>
        <begin position="71"/>
        <end position="83"/>
    </location>
</feature>